<organism evidence="1">
    <name type="scientific">marine sediment metagenome</name>
    <dbReference type="NCBI Taxonomy" id="412755"/>
    <lineage>
        <taxon>unclassified sequences</taxon>
        <taxon>metagenomes</taxon>
        <taxon>ecological metagenomes</taxon>
    </lineage>
</organism>
<feature type="non-terminal residue" evidence="1">
    <location>
        <position position="1"/>
    </location>
</feature>
<accession>X1RDS1</accession>
<protein>
    <submittedName>
        <fullName evidence="1">Uncharacterized protein</fullName>
    </submittedName>
</protein>
<dbReference type="AlphaFoldDB" id="X1RDS1"/>
<reference evidence="1" key="1">
    <citation type="journal article" date="2014" name="Front. Microbiol.">
        <title>High frequency of phylogenetically diverse reductive dehalogenase-homologous genes in deep subseafloor sedimentary metagenomes.</title>
        <authorList>
            <person name="Kawai M."/>
            <person name="Futagami T."/>
            <person name="Toyoda A."/>
            <person name="Takaki Y."/>
            <person name="Nishi S."/>
            <person name="Hori S."/>
            <person name="Arai W."/>
            <person name="Tsubouchi T."/>
            <person name="Morono Y."/>
            <person name="Uchiyama I."/>
            <person name="Ito T."/>
            <person name="Fujiyama A."/>
            <person name="Inagaki F."/>
            <person name="Takami H."/>
        </authorList>
    </citation>
    <scope>NUCLEOTIDE SEQUENCE</scope>
    <source>
        <strain evidence="1">Expedition CK06-06</strain>
    </source>
</reference>
<comment type="caution">
    <text evidence="1">The sequence shown here is derived from an EMBL/GenBank/DDBJ whole genome shotgun (WGS) entry which is preliminary data.</text>
</comment>
<proteinExistence type="predicted"/>
<evidence type="ECO:0000313" key="1">
    <source>
        <dbReference type="EMBL" id="GAI78887.1"/>
    </source>
</evidence>
<dbReference type="EMBL" id="BARW01009311">
    <property type="protein sequence ID" value="GAI78887.1"/>
    <property type="molecule type" value="Genomic_DNA"/>
</dbReference>
<gene>
    <name evidence="1" type="ORF">S12H4_18774</name>
</gene>
<sequence>TEVSEITEKSAPAGIYSVPEGYTKKDKFSMMDLQKK</sequence>
<name>X1RDS1_9ZZZZ</name>